<reference evidence="2 4" key="3">
    <citation type="journal article" date="2015" name="PLoS ONE">
        <title>Spontaneous Deletion of an "ORFanage" Region Facilitates Host Adaptation in a "Photosynthetic" Cyanophage.</title>
        <authorList>
            <person name="Puxty R.J."/>
            <person name="Perez-Sepulveda B."/>
            <person name="Rihtman B."/>
            <person name="Evans D.J."/>
            <person name="Millard A.D."/>
            <person name="Scanlan D.J."/>
        </authorList>
    </citation>
    <scope>NUCLEOTIDE SEQUENCE [LARGE SCALE GENOMIC DNA]</scope>
</reference>
<dbReference type="EMBL" id="LN828717">
    <property type="protein sequence ID" value="CFW42324.1"/>
    <property type="molecule type" value="Genomic_DNA"/>
</dbReference>
<protein>
    <submittedName>
        <fullName evidence="1">Hypothetical-Protein / belonging to T4-LIKE GC: 840</fullName>
    </submittedName>
</protein>
<dbReference type="RefSeq" id="YP_195172.1">
    <property type="nucleotide sequence ID" value="NC_006820.1"/>
</dbReference>
<organism evidence="1 3">
    <name type="scientific">Synechococcus phage S-PM2</name>
    <dbReference type="NCBI Taxonomy" id="238854"/>
    <lineage>
        <taxon>Viruses</taxon>
        <taxon>Duplodnaviria</taxon>
        <taxon>Heunggongvirae</taxon>
        <taxon>Uroviricota</taxon>
        <taxon>Caudoviricetes</taxon>
        <taxon>Pantevenvirales</taxon>
        <taxon>Kyanoviridae</taxon>
        <taxon>Nodensvirus</taxon>
        <taxon>Nodensvirus spm2</taxon>
    </lineage>
</organism>
<evidence type="ECO:0000313" key="4">
    <source>
        <dbReference type="Proteomes" id="UP000246186"/>
    </source>
</evidence>
<reference evidence="2" key="4">
    <citation type="submission" date="2015-02" db="EMBL/GenBank/DDBJ databases">
        <authorList>
            <person name="Chooi Y.-H."/>
        </authorList>
    </citation>
    <scope>NUCLEOTIDE SEQUENCE</scope>
</reference>
<evidence type="ECO:0000313" key="3">
    <source>
        <dbReference type="Proteomes" id="UP000000994"/>
    </source>
</evidence>
<proteinExistence type="predicted"/>
<reference evidence="1 3" key="2">
    <citation type="journal article" date="2005" name="J. Bacteriol.">
        <title>The genome of S-PM2, a 'photosynthetic' T4-type bacteriophage that infects marine Synechococcus strains.</title>
        <authorList>
            <person name="Mann N.H."/>
            <person name="Clokie M.R."/>
            <person name="Millard A."/>
            <person name="Cook A."/>
            <person name="Wilson W.H."/>
            <person name="Wheatley P.J."/>
            <person name="Letarov A."/>
            <person name="Krisch H.M."/>
        </authorList>
    </citation>
    <scope>NUCLEOTIDE SEQUENCE</scope>
</reference>
<gene>
    <name evidence="2" type="ORF">S-PM2d137</name>
    <name evidence="1" type="ORF">S-PM2p137</name>
</gene>
<sequence>MSSIPKIDQQTTDKIYHVYKEKDVVAHNISKEDLDLIYDPEEHEYEELEPHKYYDASF</sequence>
<dbReference type="OrthoDB" id="41694at10239"/>
<dbReference type="Proteomes" id="UP000000994">
    <property type="component" value="Segment"/>
</dbReference>
<organismHost>
    <name type="scientific">Synechococcus</name>
    <dbReference type="NCBI Taxonomy" id="1129"/>
</organismHost>
<dbReference type="Proteomes" id="UP000246186">
    <property type="component" value="Genome"/>
</dbReference>
<accession>Q5GQK0</accession>
<evidence type="ECO:0000313" key="1">
    <source>
        <dbReference type="EMBL" id="CAF34202.1"/>
    </source>
</evidence>
<keyword evidence="3" id="KW-1185">Reference proteome</keyword>
<reference evidence="1 3" key="1">
    <citation type="journal article" date="2004" name="Proc. Natl. Acad. Sci. U.S.A.">
        <title>Genetic organization of the psbAD region in phages infecting marine Synechococcus strains.</title>
        <authorList>
            <person name="Millard A."/>
            <person name="Clokie M.R."/>
            <person name="Shub D.A."/>
            <person name="Mann N.H."/>
        </authorList>
    </citation>
    <scope>NUCLEOTIDE SEQUENCE [LARGE SCALE GENOMIC DNA]</scope>
</reference>
<dbReference type="KEGG" id="vg:3260289"/>
<dbReference type="EMBL" id="AJ630128">
    <property type="protein sequence ID" value="CAF34202.1"/>
    <property type="molecule type" value="Genomic_DNA"/>
</dbReference>
<name>Q5GQK0_BPSYP</name>
<evidence type="ECO:0000313" key="2">
    <source>
        <dbReference type="EMBL" id="CFW42324.1"/>
    </source>
</evidence>